<dbReference type="EMBL" id="MIGB01000003">
    <property type="protein sequence ID" value="OSY43196.1"/>
    <property type="molecule type" value="Genomic_DNA"/>
</dbReference>
<dbReference type="OrthoDB" id="3683331at2"/>
<accession>A0A1Y2N6U3</accession>
<evidence type="ECO:0000313" key="1">
    <source>
        <dbReference type="EMBL" id="OSY43196.1"/>
    </source>
</evidence>
<reference evidence="1 2" key="1">
    <citation type="submission" date="2016-09" db="EMBL/GenBank/DDBJ databases">
        <title>Pseudonocardia autotrophica DSM535, a candidate organism with high potential of specific P450 cytochromes.</title>
        <authorList>
            <person name="Grumaz C."/>
            <person name="Vainshtein Y."/>
            <person name="Kirstahler P."/>
            <person name="Sohn K."/>
        </authorList>
    </citation>
    <scope>NUCLEOTIDE SEQUENCE [LARGE SCALE GENOMIC DNA]</scope>
    <source>
        <strain evidence="1 2">DSM 535</strain>
    </source>
</reference>
<dbReference type="STRING" id="2074.BG845_00801"/>
<dbReference type="InterPro" id="IPR038071">
    <property type="entry name" value="UROD/MetE-like_sf"/>
</dbReference>
<sequence length="264" mass="26587">MDFVPVLDLVAARMAGVPVGARTDPARWAYHLRDAIALARPDWVVTHHDPLAEPDAVREAGGDPLDRPLATAAAVEPLVELTRVLAGLFPRATVAASLTGPVAMARALAGADPGGGPAGEPAPDLVADCADALAELASAQVQAGARRLLVWEDAASLAGALDPLLRRAATLGTPVVVRGGTGPGATGGDGAGSVLHAGPDGDGGALLVDPAVVAAGSAGESDEPFGTLWRRWRAVPGARLVLTDGPLPLDCDLGRLREAGERPG</sequence>
<proteinExistence type="predicted"/>
<dbReference type="AlphaFoldDB" id="A0A1Y2N6U3"/>
<comment type="caution">
    <text evidence="1">The sequence shown here is derived from an EMBL/GenBank/DDBJ whole genome shotgun (WGS) entry which is preliminary data.</text>
</comment>
<dbReference type="SUPFAM" id="SSF51726">
    <property type="entry name" value="UROD/MetE-like"/>
    <property type="match status" value="1"/>
</dbReference>
<evidence type="ECO:0000313" key="2">
    <source>
        <dbReference type="Proteomes" id="UP000194360"/>
    </source>
</evidence>
<gene>
    <name evidence="1" type="ORF">BG845_00801</name>
</gene>
<dbReference type="Proteomes" id="UP000194360">
    <property type="component" value="Unassembled WGS sequence"/>
</dbReference>
<name>A0A1Y2N6U3_PSEAH</name>
<dbReference type="RefSeq" id="WP_085911117.1">
    <property type="nucleotide sequence ID" value="NZ_AP018920.1"/>
</dbReference>
<keyword evidence="2" id="KW-1185">Reference proteome</keyword>
<protein>
    <submittedName>
        <fullName evidence="1">Uncharacterized protein</fullName>
    </submittedName>
</protein>
<organism evidence="1 2">
    <name type="scientific">Pseudonocardia autotrophica</name>
    <name type="common">Amycolata autotrophica</name>
    <name type="synonym">Nocardia autotrophica</name>
    <dbReference type="NCBI Taxonomy" id="2074"/>
    <lineage>
        <taxon>Bacteria</taxon>
        <taxon>Bacillati</taxon>
        <taxon>Actinomycetota</taxon>
        <taxon>Actinomycetes</taxon>
        <taxon>Pseudonocardiales</taxon>
        <taxon>Pseudonocardiaceae</taxon>
        <taxon>Pseudonocardia</taxon>
    </lineage>
</organism>